<evidence type="ECO:0000256" key="2">
    <source>
        <dbReference type="SAM" id="MobiDB-lite"/>
    </source>
</evidence>
<feature type="compositionally biased region" description="Basic and acidic residues" evidence="2">
    <location>
        <begin position="239"/>
        <end position="249"/>
    </location>
</feature>
<gene>
    <name evidence="3" type="ORF">K457DRAFT_142117</name>
</gene>
<dbReference type="Gene3D" id="2.40.50.140">
    <property type="entry name" value="Nucleic acid-binding proteins"/>
    <property type="match status" value="1"/>
</dbReference>
<evidence type="ECO:0000313" key="4">
    <source>
        <dbReference type="Proteomes" id="UP000078512"/>
    </source>
</evidence>
<name>A0A197JIJ3_9FUNG</name>
<organism evidence="3 4">
    <name type="scientific">Linnemannia elongata AG-77</name>
    <dbReference type="NCBI Taxonomy" id="1314771"/>
    <lineage>
        <taxon>Eukaryota</taxon>
        <taxon>Fungi</taxon>
        <taxon>Fungi incertae sedis</taxon>
        <taxon>Mucoromycota</taxon>
        <taxon>Mortierellomycotina</taxon>
        <taxon>Mortierellomycetes</taxon>
        <taxon>Mortierellales</taxon>
        <taxon>Mortierellaceae</taxon>
        <taxon>Linnemannia</taxon>
    </lineage>
</organism>
<feature type="region of interest" description="Disordered" evidence="2">
    <location>
        <begin position="64"/>
        <end position="149"/>
    </location>
</feature>
<proteinExistence type="predicted"/>
<feature type="region of interest" description="Disordered" evidence="2">
    <location>
        <begin position="233"/>
        <end position="252"/>
    </location>
</feature>
<keyword evidence="4" id="KW-1185">Reference proteome</keyword>
<dbReference type="InterPro" id="IPR012340">
    <property type="entry name" value="NA-bd_OB-fold"/>
</dbReference>
<dbReference type="AlphaFoldDB" id="A0A197JIJ3"/>
<protein>
    <submittedName>
        <fullName evidence="3">Uncharacterized protein</fullName>
    </submittedName>
</protein>
<dbReference type="EMBL" id="KV442099">
    <property type="protein sequence ID" value="OAQ24194.1"/>
    <property type="molecule type" value="Genomic_DNA"/>
</dbReference>
<dbReference type="OrthoDB" id="342190at2759"/>
<feature type="coiled-coil region" evidence="1">
    <location>
        <begin position="280"/>
        <end position="307"/>
    </location>
</feature>
<keyword evidence="1" id="KW-0175">Coiled coil</keyword>
<dbReference type="Proteomes" id="UP000078512">
    <property type="component" value="Unassembled WGS sequence"/>
</dbReference>
<reference evidence="3 4" key="1">
    <citation type="submission" date="2016-05" db="EMBL/GenBank/DDBJ databases">
        <title>Genome sequencing reveals origins of a unique bacterial endosymbiosis in the earliest lineages of terrestrial Fungi.</title>
        <authorList>
            <consortium name="DOE Joint Genome Institute"/>
            <person name="Uehling J."/>
            <person name="Gryganskyi A."/>
            <person name="Hameed K."/>
            <person name="Tschaplinski T."/>
            <person name="Misztal P."/>
            <person name="Wu S."/>
            <person name="Desiro A."/>
            <person name="Vande Pol N."/>
            <person name="Du Z.-Y."/>
            <person name="Zienkiewicz A."/>
            <person name="Zienkiewicz K."/>
            <person name="Morin E."/>
            <person name="Tisserant E."/>
            <person name="Splivallo R."/>
            <person name="Hainaut M."/>
            <person name="Henrissat B."/>
            <person name="Ohm R."/>
            <person name="Kuo A."/>
            <person name="Yan J."/>
            <person name="Lipzen A."/>
            <person name="Nolan M."/>
            <person name="Labutti K."/>
            <person name="Barry K."/>
            <person name="Goldstein A."/>
            <person name="Labbe J."/>
            <person name="Schadt C."/>
            <person name="Tuskan G."/>
            <person name="Grigoriev I."/>
            <person name="Martin F."/>
            <person name="Vilgalys R."/>
            <person name="Bonito G."/>
        </authorList>
    </citation>
    <scope>NUCLEOTIDE SEQUENCE [LARGE SCALE GENOMIC DNA]</scope>
    <source>
        <strain evidence="3 4">AG-77</strain>
    </source>
</reference>
<feature type="compositionally biased region" description="Low complexity" evidence="2">
    <location>
        <begin position="131"/>
        <end position="147"/>
    </location>
</feature>
<accession>A0A197JIJ3</accession>
<evidence type="ECO:0000313" key="3">
    <source>
        <dbReference type="EMBL" id="OAQ24194.1"/>
    </source>
</evidence>
<sequence>METNTTPEHKQVFLNELHETLKRHDPRRVYSAGYYRILGRVVEYDMEGQTVRIESCFHDEFMSQPIVVPPGPRTATPRKKKDLYRSSSTPEQQPKPGVESHGNRKGNSDNKNENAAIDLVTDSEGEEETVKSATSTTDQQQQQAGVSAKKRVELIVLSDDEEDTVPLSADVKKGECNGQEELATTLDPTKPRRAPKVILWVDTQLLSAQAFEKYALYQFMGEVVYSTSINTTSTSSNFEADRNSGRREGGGGGHWVLEARSAKLMDGLDLWSYRQGILLTRDLMAQYEQQAREREREREERDRAEWAKEMEMMIME</sequence>
<evidence type="ECO:0000256" key="1">
    <source>
        <dbReference type="SAM" id="Coils"/>
    </source>
</evidence>